<comment type="caution">
    <text evidence="3">The sequence shown here is derived from an EMBL/GenBank/DDBJ whole genome shotgun (WGS) entry which is preliminary data.</text>
</comment>
<feature type="compositionally biased region" description="Polar residues" evidence="1">
    <location>
        <begin position="395"/>
        <end position="411"/>
    </location>
</feature>
<feature type="compositionally biased region" description="Basic and acidic residues" evidence="1">
    <location>
        <begin position="491"/>
        <end position="500"/>
    </location>
</feature>
<feature type="compositionally biased region" description="Low complexity" evidence="1">
    <location>
        <begin position="413"/>
        <end position="431"/>
    </location>
</feature>
<feature type="compositionally biased region" description="Polar residues" evidence="1">
    <location>
        <begin position="314"/>
        <end position="328"/>
    </location>
</feature>
<protein>
    <submittedName>
        <fullName evidence="3">Protein red1</fullName>
    </submittedName>
</protein>
<dbReference type="InterPro" id="IPR039278">
    <property type="entry name" value="Red1"/>
</dbReference>
<dbReference type="AlphaFoldDB" id="A0AAV9HZA4"/>
<reference evidence="3" key="1">
    <citation type="journal article" date="2023" name="Mol. Phylogenet. Evol.">
        <title>Genome-scale phylogeny and comparative genomics of the fungal order Sordariales.</title>
        <authorList>
            <person name="Hensen N."/>
            <person name="Bonometti L."/>
            <person name="Westerberg I."/>
            <person name="Brannstrom I.O."/>
            <person name="Guillou S."/>
            <person name="Cros-Aarteil S."/>
            <person name="Calhoun S."/>
            <person name="Haridas S."/>
            <person name="Kuo A."/>
            <person name="Mondo S."/>
            <person name="Pangilinan J."/>
            <person name="Riley R."/>
            <person name="LaButti K."/>
            <person name="Andreopoulos B."/>
            <person name="Lipzen A."/>
            <person name="Chen C."/>
            <person name="Yan M."/>
            <person name="Daum C."/>
            <person name="Ng V."/>
            <person name="Clum A."/>
            <person name="Steindorff A."/>
            <person name="Ohm R.A."/>
            <person name="Martin F."/>
            <person name="Silar P."/>
            <person name="Natvig D.O."/>
            <person name="Lalanne C."/>
            <person name="Gautier V."/>
            <person name="Ament-Velasquez S.L."/>
            <person name="Kruys A."/>
            <person name="Hutchinson M.I."/>
            <person name="Powell A.J."/>
            <person name="Barry K."/>
            <person name="Miller A.N."/>
            <person name="Grigoriev I.V."/>
            <person name="Debuchy R."/>
            <person name="Gladieux P."/>
            <person name="Hiltunen Thoren M."/>
            <person name="Johannesson H."/>
        </authorList>
    </citation>
    <scope>NUCLEOTIDE SEQUENCE</scope>
    <source>
        <strain evidence="3">PSN324</strain>
    </source>
</reference>
<feature type="domain" description="Putative zinc-finger" evidence="2">
    <location>
        <begin position="1106"/>
        <end position="1126"/>
    </location>
</feature>
<dbReference type="PANTHER" id="PTHR21563:SF3">
    <property type="entry name" value="ZINC FINGER C3H1 DOMAIN-CONTAINING PROTEIN"/>
    <property type="match status" value="1"/>
</dbReference>
<organism evidence="3 4">
    <name type="scientific">Cladorrhinum samala</name>
    <dbReference type="NCBI Taxonomy" id="585594"/>
    <lineage>
        <taxon>Eukaryota</taxon>
        <taxon>Fungi</taxon>
        <taxon>Dikarya</taxon>
        <taxon>Ascomycota</taxon>
        <taxon>Pezizomycotina</taxon>
        <taxon>Sordariomycetes</taxon>
        <taxon>Sordariomycetidae</taxon>
        <taxon>Sordariales</taxon>
        <taxon>Podosporaceae</taxon>
        <taxon>Cladorrhinum</taxon>
    </lineage>
</organism>
<feature type="compositionally biased region" description="Basic and acidic residues" evidence="1">
    <location>
        <begin position="436"/>
        <end position="446"/>
    </location>
</feature>
<dbReference type="Proteomes" id="UP001321749">
    <property type="component" value="Unassembled WGS sequence"/>
</dbReference>
<feature type="compositionally biased region" description="Basic and acidic residues" evidence="1">
    <location>
        <begin position="743"/>
        <end position="755"/>
    </location>
</feature>
<sequence length="1201" mass="129533">MSQYPYNNPWGYGHQYPAPVPPPHPPPPPQFGYPNPAPYSAPPGYGQPYEYNIPPPPTEAHHSASQQSFNYNAANIPGLGAGGTAPAAPPFNNSGFAPNTWAQQPQPSAFPPFNQNPPPFPAHVAPPPYSSQPAQFAPATAPPNSQQNPSQHPPAANPAPQSGPQPAQPIASIEMEEGELSEGQFEDLYGESRESSQPAVTGANVRPPASTHASVAKVIASTTTSRPTSAADTPEGGFYENDEDEGEVASVGHGNDRERSKSYSPFLSPVEADQGATQEAAASKQNAIGPQTQSRLTQGEPAREIVPGLHISAQKHTNASKADDSSQFGAPATQGPIDYMSSFKSVREAKKEAQKAILRLWPLGVKYQNYIEEGFDQKVVKALFGDLNLDMPKTPTDSPSSQPKDSHSPGSGQPVEAQQKPAAAASPDSSAMPGKSKGEERKDRIARLLALKAAKGPVVAATKPAATQPKADSQPPEPATPAPPTGPKTKQWGEKERILQEKIAALQAKAQKAASGKATTNIGQSNMPGVPAQAHQPQPSPFIPGLSLSPAPQPSTTNQRKRPVASDFVDYQSSPGPLKRPYGQIRQDTSLIIDVSDASDDEEMDMDLGSPDEDASFFSSRAPQLSRGPSIRDFPPLTDNVLPRSFSTPLPSQTPPAGPGSGKKRDNELTLKEKEIQEMRRKIALAEAKRKAKQSSVGSQTPVQADRTPELKNTELTRLPRREREAESSSTTSDSASLNFPKSRLDPLQKAERRGRIVSLDLPRVDTSLEEKLSRLEQLRNEEARLRAEIDKELSEKRLLTKELEQLETPSTETSNTNGVASLPEPEGLSAQTVDAPADVDMTLEGETPASSTSSQDRGDVSMEADADTLKQLQDQQSTPSNTLESSQAAFAQAELEVKSGHSVEGPPEKDAPAQFLDSISSESRTADACPPKASPEQQRLDGNIAETTQTVHEESSMPEQNQPEGHDNGVATNLEVKDQQETSKIDETVPMDLESRSPSPAVPTPMMAIDGDTPDIRQSSVPILELISDAARPREDVQEIEAETTGEVNAKFDKSSTLAESTLAPYESPLRYFHAYRFHPDYQKSVSGGLKSLTYTNRIDPTKPLCPYELRNEQCPADCEFQHLKSVEVAENQILLELGNADHVPPDQKNRFIAGLRELLKGFKTNKVKDFNVIARGIIQYRSQFLGDQSKVLNLDGVSI</sequence>
<feature type="compositionally biased region" description="Polar residues" evidence="1">
    <location>
        <begin position="91"/>
        <end position="101"/>
    </location>
</feature>
<feature type="compositionally biased region" description="Low complexity" evidence="1">
    <location>
        <begin position="501"/>
        <end position="518"/>
    </location>
</feature>
<feature type="compositionally biased region" description="Low complexity" evidence="1">
    <location>
        <begin position="447"/>
        <end position="471"/>
    </location>
</feature>
<feature type="compositionally biased region" description="Basic and acidic residues" evidence="1">
    <location>
        <begin position="707"/>
        <end position="727"/>
    </location>
</feature>
<feature type="compositionally biased region" description="Polar residues" evidence="1">
    <location>
        <begin position="871"/>
        <end position="890"/>
    </location>
</feature>
<dbReference type="GO" id="GO:0000178">
    <property type="term" value="C:exosome (RNase complex)"/>
    <property type="evidence" value="ECO:0007669"/>
    <property type="project" value="TreeGrafter"/>
</dbReference>
<evidence type="ECO:0000256" key="1">
    <source>
        <dbReference type="SAM" id="MobiDB-lite"/>
    </source>
</evidence>
<proteinExistence type="predicted"/>
<feature type="compositionally biased region" description="Pro residues" evidence="1">
    <location>
        <begin position="108"/>
        <end position="130"/>
    </location>
</feature>
<dbReference type="EMBL" id="MU864939">
    <property type="protein sequence ID" value="KAK4465479.1"/>
    <property type="molecule type" value="Genomic_DNA"/>
</dbReference>
<feature type="region of interest" description="Disordered" evidence="1">
    <location>
        <begin position="797"/>
        <end position="1006"/>
    </location>
</feature>
<dbReference type="Pfam" id="PF10650">
    <property type="entry name" value="zf-C3H1"/>
    <property type="match status" value="1"/>
</dbReference>
<feature type="compositionally biased region" description="Basic and acidic residues" evidence="1">
    <location>
        <begin position="663"/>
        <end position="681"/>
    </location>
</feature>
<feature type="compositionally biased region" description="Pro residues" evidence="1">
    <location>
        <begin position="18"/>
        <end position="41"/>
    </location>
</feature>
<feature type="region of interest" description="Disordered" evidence="1">
    <location>
        <begin position="1"/>
        <end position="338"/>
    </location>
</feature>
<feature type="compositionally biased region" description="Pro residues" evidence="1">
    <location>
        <begin position="151"/>
        <end position="167"/>
    </location>
</feature>
<feature type="compositionally biased region" description="Polar residues" evidence="1">
    <location>
        <begin position="694"/>
        <end position="703"/>
    </location>
</feature>
<feature type="compositionally biased region" description="Basic and acidic residues" evidence="1">
    <location>
        <begin position="896"/>
        <end position="912"/>
    </location>
</feature>
<accession>A0AAV9HZA4</accession>
<feature type="compositionally biased region" description="Polar residues" evidence="1">
    <location>
        <begin position="808"/>
        <end position="820"/>
    </location>
</feature>
<feature type="compositionally biased region" description="Acidic residues" evidence="1">
    <location>
        <begin position="597"/>
        <end position="615"/>
    </location>
</feature>
<dbReference type="PANTHER" id="PTHR21563">
    <property type="entry name" value="ZINC FINGER C3H1 DOMAIN-CONTAINING PROTEIN"/>
    <property type="match status" value="1"/>
</dbReference>
<feature type="compositionally biased region" description="Pro residues" evidence="1">
    <location>
        <begin position="475"/>
        <end position="486"/>
    </location>
</feature>
<feature type="compositionally biased region" description="Acidic residues" evidence="1">
    <location>
        <begin position="174"/>
        <end position="189"/>
    </location>
</feature>
<feature type="compositionally biased region" description="Low complexity" evidence="1">
    <location>
        <begin position="132"/>
        <end position="150"/>
    </location>
</feature>
<feature type="region of interest" description="Disordered" evidence="1">
    <location>
        <begin position="388"/>
        <end position="756"/>
    </location>
</feature>
<feature type="compositionally biased region" description="Basic and acidic residues" evidence="1">
    <location>
        <begin position="976"/>
        <end position="988"/>
    </location>
</feature>
<dbReference type="GO" id="GO:0005634">
    <property type="term" value="C:nucleus"/>
    <property type="evidence" value="ECO:0007669"/>
    <property type="project" value="TreeGrafter"/>
</dbReference>
<gene>
    <name evidence="3" type="ORF">QBC42DRAFT_261331</name>
</gene>
<feature type="compositionally biased region" description="Polar residues" evidence="1">
    <location>
        <begin position="63"/>
        <end position="73"/>
    </location>
</feature>
<evidence type="ECO:0000313" key="3">
    <source>
        <dbReference type="EMBL" id="KAK4465479.1"/>
    </source>
</evidence>
<name>A0AAV9HZA4_9PEZI</name>
<reference evidence="3" key="2">
    <citation type="submission" date="2023-06" db="EMBL/GenBank/DDBJ databases">
        <authorList>
            <consortium name="Lawrence Berkeley National Laboratory"/>
            <person name="Mondo S.J."/>
            <person name="Hensen N."/>
            <person name="Bonometti L."/>
            <person name="Westerberg I."/>
            <person name="Brannstrom I.O."/>
            <person name="Guillou S."/>
            <person name="Cros-Aarteil S."/>
            <person name="Calhoun S."/>
            <person name="Haridas S."/>
            <person name="Kuo A."/>
            <person name="Pangilinan J."/>
            <person name="Riley R."/>
            <person name="Labutti K."/>
            <person name="Andreopoulos B."/>
            <person name="Lipzen A."/>
            <person name="Chen C."/>
            <person name="Yanf M."/>
            <person name="Daum C."/>
            <person name="Ng V."/>
            <person name="Clum A."/>
            <person name="Steindorff A."/>
            <person name="Ohm R."/>
            <person name="Martin F."/>
            <person name="Silar P."/>
            <person name="Natvig D."/>
            <person name="Lalanne C."/>
            <person name="Gautier V."/>
            <person name="Ament-Velasquez S.L."/>
            <person name="Kruys A."/>
            <person name="Hutchinson M.I."/>
            <person name="Powell A.J."/>
            <person name="Barry K."/>
            <person name="Miller A.N."/>
            <person name="Grigoriev I.V."/>
            <person name="Debuchy R."/>
            <person name="Gladieux P."/>
            <person name="Thoren M.H."/>
            <person name="Johannesson H."/>
        </authorList>
    </citation>
    <scope>NUCLEOTIDE SEQUENCE</scope>
    <source>
        <strain evidence="3">PSN324</strain>
    </source>
</reference>
<evidence type="ECO:0000313" key="4">
    <source>
        <dbReference type="Proteomes" id="UP001321749"/>
    </source>
</evidence>
<keyword evidence="4" id="KW-1185">Reference proteome</keyword>
<dbReference type="InterPro" id="IPR019607">
    <property type="entry name" value="Putative_zinc-finger_domain"/>
</dbReference>
<feature type="compositionally biased region" description="Polar residues" evidence="1">
    <location>
        <begin position="283"/>
        <end position="297"/>
    </location>
</feature>
<evidence type="ECO:0000259" key="2">
    <source>
        <dbReference type="Pfam" id="PF10650"/>
    </source>
</evidence>
<feature type="compositionally biased region" description="Low complexity" evidence="1">
    <location>
        <begin position="728"/>
        <end position="737"/>
    </location>
</feature>
<feature type="compositionally biased region" description="Low complexity" evidence="1">
    <location>
        <begin position="220"/>
        <end position="233"/>
    </location>
</feature>